<evidence type="ECO:0000256" key="1">
    <source>
        <dbReference type="ARBA" id="ARBA00004141"/>
    </source>
</evidence>
<dbReference type="Gene3D" id="1.20.144.10">
    <property type="entry name" value="Phosphatidic acid phosphatase type 2/haloperoxidase"/>
    <property type="match status" value="1"/>
</dbReference>
<dbReference type="InterPro" id="IPR000326">
    <property type="entry name" value="PAP2/HPO"/>
</dbReference>
<name>A0A084G571_PSEDA</name>
<evidence type="ECO:0000256" key="3">
    <source>
        <dbReference type="ARBA" id="ARBA00022692"/>
    </source>
</evidence>
<dbReference type="Proteomes" id="UP000028545">
    <property type="component" value="Unassembled WGS sequence"/>
</dbReference>
<protein>
    <submittedName>
        <fullName evidence="8">Pap2 domain containing protein</fullName>
    </submittedName>
</protein>
<dbReference type="PANTHER" id="PTHR10165">
    <property type="entry name" value="LIPID PHOSPHATE PHOSPHATASE"/>
    <property type="match status" value="1"/>
</dbReference>
<reference evidence="8 9" key="1">
    <citation type="journal article" date="2014" name="Genome Announc.">
        <title>Draft genome sequence of the pathogenic fungus Scedosporium apiospermum.</title>
        <authorList>
            <person name="Vandeputte P."/>
            <person name="Ghamrawi S."/>
            <person name="Rechenmann M."/>
            <person name="Iltis A."/>
            <person name="Giraud S."/>
            <person name="Fleury M."/>
            <person name="Thornton C."/>
            <person name="Delhaes L."/>
            <person name="Meyer W."/>
            <person name="Papon N."/>
            <person name="Bouchara J.P."/>
        </authorList>
    </citation>
    <scope>NUCLEOTIDE SEQUENCE [LARGE SCALE GENOMIC DNA]</scope>
    <source>
        <strain evidence="8 9">IHEM 14462</strain>
    </source>
</reference>
<dbReference type="CDD" id="cd03390">
    <property type="entry name" value="PAP2_containing_1_like"/>
    <property type="match status" value="1"/>
</dbReference>
<dbReference type="InterPro" id="IPR036938">
    <property type="entry name" value="PAP2/HPO_sf"/>
</dbReference>
<comment type="caution">
    <text evidence="8">The sequence shown here is derived from an EMBL/GenBank/DDBJ whole genome shotgun (WGS) entry which is preliminary data.</text>
</comment>
<evidence type="ECO:0000256" key="2">
    <source>
        <dbReference type="ARBA" id="ARBA00008816"/>
    </source>
</evidence>
<feature type="transmembrane region" description="Helical" evidence="6">
    <location>
        <begin position="75"/>
        <end position="97"/>
    </location>
</feature>
<gene>
    <name evidence="8" type="ORF">SAPIO_CDS5693</name>
</gene>
<dbReference type="InterPro" id="IPR043216">
    <property type="entry name" value="PAP-like"/>
</dbReference>
<dbReference type="OrthoDB" id="8907274at2759"/>
<dbReference type="EMBL" id="JOWA01000099">
    <property type="protein sequence ID" value="KEZ42483.1"/>
    <property type="molecule type" value="Genomic_DNA"/>
</dbReference>
<dbReference type="GeneID" id="27724765"/>
<evidence type="ECO:0000256" key="6">
    <source>
        <dbReference type="SAM" id="Phobius"/>
    </source>
</evidence>
<dbReference type="VEuPathDB" id="FungiDB:SAPIO_CDS5693"/>
<dbReference type="GO" id="GO:0046839">
    <property type="term" value="P:phospholipid dephosphorylation"/>
    <property type="evidence" value="ECO:0007669"/>
    <property type="project" value="TreeGrafter"/>
</dbReference>
<feature type="domain" description="Phosphatidic acid phosphatase type 2/haloperoxidase" evidence="7">
    <location>
        <begin position="125"/>
        <end position="327"/>
    </location>
</feature>
<comment type="subcellular location">
    <subcellularLocation>
        <location evidence="1">Membrane</location>
        <topology evidence="1">Multi-pass membrane protein</topology>
    </subcellularLocation>
</comment>
<keyword evidence="9" id="KW-1185">Reference proteome</keyword>
<comment type="similarity">
    <text evidence="2">Belongs to the PA-phosphatase related phosphoesterase family.</text>
</comment>
<dbReference type="GO" id="GO:0008195">
    <property type="term" value="F:phosphatidate phosphatase activity"/>
    <property type="evidence" value="ECO:0007669"/>
    <property type="project" value="TreeGrafter"/>
</dbReference>
<feature type="transmembrane region" description="Helical" evidence="6">
    <location>
        <begin position="277"/>
        <end position="299"/>
    </location>
</feature>
<evidence type="ECO:0000256" key="4">
    <source>
        <dbReference type="ARBA" id="ARBA00022989"/>
    </source>
</evidence>
<dbReference type="Pfam" id="PF01569">
    <property type="entry name" value="PAP2"/>
    <property type="match status" value="1"/>
</dbReference>
<evidence type="ECO:0000313" key="9">
    <source>
        <dbReference type="Proteomes" id="UP000028545"/>
    </source>
</evidence>
<dbReference type="HOGENOM" id="CLU_021458_2_0_1"/>
<keyword evidence="4 6" id="KW-1133">Transmembrane helix</keyword>
<proteinExistence type="inferred from homology"/>
<evidence type="ECO:0000313" key="8">
    <source>
        <dbReference type="EMBL" id="KEZ42483.1"/>
    </source>
</evidence>
<evidence type="ECO:0000256" key="5">
    <source>
        <dbReference type="ARBA" id="ARBA00023136"/>
    </source>
</evidence>
<keyword evidence="5 6" id="KW-0472">Membrane</keyword>
<evidence type="ECO:0000259" key="7">
    <source>
        <dbReference type="Pfam" id="PF01569"/>
    </source>
</evidence>
<organism evidence="8 9">
    <name type="scientific">Pseudallescheria apiosperma</name>
    <name type="common">Scedosporium apiospermum</name>
    <dbReference type="NCBI Taxonomy" id="563466"/>
    <lineage>
        <taxon>Eukaryota</taxon>
        <taxon>Fungi</taxon>
        <taxon>Dikarya</taxon>
        <taxon>Ascomycota</taxon>
        <taxon>Pezizomycotina</taxon>
        <taxon>Sordariomycetes</taxon>
        <taxon>Hypocreomycetidae</taxon>
        <taxon>Microascales</taxon>
        <taxon>Microascaceae</taxon>
        <taxon>Scedosporium</taxon>
    </lineage>
</organism>
<dbReference type="GO" id="GO:0016020">
    <property type="term" value="C:membrane"/>
    <property type="evidence" value="ECO:0007669"/>
    <property type="project" value="UniProtKB-SubCell"/>
</dbReference>
<dbReference type="KEGG" id="sapo:SAPIO_CDS5693"/>
<dbReference type="PANTHER" id="PTHR10165:SF154">
    <property type="entry name" value="PAP2 DOMAIN PROTEIN (AFU_ORTHOLOGUE AFUA_1G09730)"/>
    <property type="match status" value="1"/>
</dbReference>
<feature type="transmembrane region" description="Helical" evidence="6">
    <location>
        <begin position="305"/>
        <end position="323"/>
    </location>
</feature>
<dbReference type="OMA" id="DWIVILV"/>
<keyword evidence="3 6" id="KW-0812">Transmembrane</keyword>
<dbReference type="GO" id="GO:0006644">
    <property type="term" value="P:phospholipid metabolic process"/>
    <property type="evidence" value="ECO:0007669"/>
    <property type="project" value="InterPro"/>
</dbReference>
<feature type="transmembrane region" description="Helical" evidence="6">
    <location>
        <begin position="20"/>
        <end position="45"/>
    </location>
</feature>
<dbReference type="RefSeq" id="XP_016642282.1">
    <property type="nucleotide sequence ID" value="XM_016787967.1"/>
</dbReference>
<dbReference type="AlphaFoldDB" id="A0A084G571"/>
<dbReference type="SUPFAM" id="SSF48317">
    <property type="entry name" value="Acid phosphatase/Vanadium-dependent haloperoxidase"/>
    <property type="match status" value="1"/>
</dbReference>
<sequence>MQAYRDHSSPFRGQPLQGNVSFPLISSYIFDWIVILVVGVAGFIIGNIDPSKRPFSLENQDISFPYTPHETVPNYILIIASTLAPIVVILIIALVFIPGTAVPGGIPQSLIWKRKLWELHIGWLGLALSRSSAWFITSSIKNLLGKPRPDLLSRCQPDTANTAQYVVGGIANVSSNGQLVSAAICRSTNDDILRDGFRSFPSGHASSSAAGLIYLSLFIASKFAIAFPTLAPSGYTESSFSAFPSRMALHHHEGVDSHAQHQASLSAVRRRAAAPPVYLLVFALAPFLATIFIASSRWFDFRHHGFDILFGFSIGAITAYVAFRFYHQPLSEGAGWAWGPRSSDKAWWAGVGSFSYATDRERL</sequence>
<accession>A0A084G571</accession>